<proteinExistence type="predicted"/>
<evidence type="ECO:0000313" key="2">
    <source>
        <dbReference type="EMBL" id="GJT36601.1"/>
    </source>
</evidence>
<evidence type="ECO:0000313" key="3">
    <source>
        <dbReference type="Proteomes" id="UP001151760"/>
    </source>
</evidence>
<name>A0ABQ5DEA9_9ASTR</name>
<protein>
    <submittedName>
        <fullName evidence="2">Uncharacterized protein</fullName>
    </submittedName>
</protein>
<keyword evidence="3" id="KW-1185">Reference proteome</keyword>
<organism evidence="2 3">
    <name type="scientific">Tanacetum coccineum</name>
    <dbReference type="NCBI Taxonomy" id="301880"/>
    <lineage>
        <taxon>Eukaryota</taxon>
        <taxon>Viridiplantae</taxon>
        <taxon>Streptophyta</taxon>
        <taxon>Embryophyta</taxon>
        <taxon>Tracheophyta</taxon>
        <taxon>Spermatophyta</taxon>
        <taxon>Magnoliopsida</taxon>
        <taxon>eudicotyledons</taxon>
        <taxon>Gunneridae</taxon>
        <taxon>Pentapetalae</taxon>
        <taxon>asterids</taxon>
        <taxon>campanulids</taxon>
        <taxon>Asterales</taxon>
        <taxon>Asteraceae</taxon>
        <taxon>Asteroideae</taxon>
        <taxon>Anthemideae</taxon>
        <taxon>Anthemidinae</taxon>
        <taxon>Tanacetum</taxon>
    </lineage>
</organism>
<reference evidence="2" key="1">
    <citation type="journal article" date="2022" name="Int. J. Mol. Sci.">
        <title>Draft Genome of Tanacetum Coccineum: Genomic Comparison of Closely Related Tanacetum-Family Plants.</title>
        <authorList>
            <person name="Yamashiro T."/>
            <person name="Shiraishi A."/>
            <person name="Nakayama K."/>
            <person name="Satake H."/>
        </authorList>
    </citation>
    <scope>NUCLEOTIDE SEQUENCE</scope>
</reference>
<accession>A0ABQ5DEA9</accession>
<evidence type="ECO:0000256" key="1">
    <source>
        <dbReference type="SAM" id="MobiDB-lite"/>
    </source>
</evidence>
<feature type="compositionally biased region" description="Acidic residues" evidence="1">
    <location>
        <begin position="40"/>
        <end position="51"/>
    </location>
</feature>
<dbReference type="Proteomes" id="UP001151760">
    <property type="component" value="Unassembled WGS sequence"/>
</dbReference>
<feature type="region of interest" description="Disordered" evidence="1">
    <location>
        <begin position="30"/>
        <end position="63"/>
    </location>
</feature>
<reference evidence="2" key="2">
    <citation type="submission" date="2022-01" db="EMBL/GenBank/DDBJ databases">
        <authorList>
            <person name="Yamashiro T."/>
            <person name="Shiraishi A."/>
            <person name="Satake H."/>
            <person name="Nakayama K."/>
        </authorList>
    </citation>
    <scope>NUCLEOTIDE SEQUENCE</scope>
</reference>
<gene>
    <name evidence="2" type="ORF">Tco_0927020</name>
</gene>
<dbReference type="EMBL" id="BQNB010015152">
    <property type="protein sequence ID" value="GJT36601.1"/>
    <property type="molecule type" value="Genomic_DNA"/>
</dbReference>
<comment type="caution">
    <text evidence="2">The sequence shown here is derived from an EMBL/GenBank/DDBJ whole genome shotgun (WGS) entry which is preliminary data.</text>
</comment>
<sequence length="173" mass="19340">MKIPTDLCLHTPYPSEDSDSLMEEIDIFLDGDGSIPPGIESDDYDSEDDDNSTSRPEFESFHVDYPDSGDSTIDVVEDIPVDVPNILAYPSPYRNKIYDPGICIEVESTRFLSTLSPVIDTLLPFSSKNEDKVFNHGVLAYKEKSPPSSSYRGLQLFSFSPEARCRIHGNNTH</sequence>